<feature type="compositionally biased region" description="Basic and acidic residues" evidence="9">
    <location>
        <begin position="899"/>
        <end position="933"/>
    </location>
</feature>
<accession>A0A9P0JUT2</accession>
<keyword evidence="5" id="KW-0347">Helicase</keyword>
<feature type="region of interest" description="Disordered" evidence="9">
    <location>
        <begin position="284"/>
        <end position="326"/>
    </location>
</feature>
<gene>
    <name evidence="12" type="ORF">ACAOBT_LOCUS4308</name>
</gene>
<feature type="compositionally biased region" description="Basic residues" evidence="9">
    <location>
        <begin position="10"/>
        <end position="22"/>
    </location>
</feature>
<dbReference type="Proteomes" id="UP001152888">
    <property type="component" value="Unassembled WGS sequence"/>
</dbReference>
<feature type="compositionally biased region" description="Low complexity" evidence="9">
    <location>
        <begin position="934"/>
        <end position="947"/>
    </location>
</feature>
<feature type="compositionally biased region" description="Basic and acidic residues" evidence="9">
    <location>
        <begin position="968"/>
        <end position="998"/>
    </location>
</feature>
<feature type="compositionally biased region" description="Acidic residues" evidence="9">
    <location>
        <begin position="877"/>
        <end position="889"/>
    </location>
</feature>
<evidence type="ECO:0000256" key="2">
    <source>
        <dbReference type="ARBA" id="ARBA00007025"/>
    </source>
</evidence>
<keyword evidence="3" id="KW-0547">Nucleotide-binding</keyword>
<dbReference type="InterPro" id="IPR027417">
    <property type="entry name" value="P-loop_NTPase"/>
</dbReference>
<keyword evidence="6" id="KW-0067">ATP-binding</keyword>
<sequence length="2175" mass="244227">MNLPKECHRVSLRPRKRLRKVTKNQILNDSDETIVPKTTDSPISEASANHNGHLIDEPTGEMPPSVNETNEEPEEENEKSGIRDSEETIAPETVDSPKSDASSSQETTHRSPQHNPADEQAIQPNVIISPNDRRKEKILKHSNTKNTENGEEIALHSQIETDILSLDLDQDVSSVDNAINVESTLEEQTHILPDAADIQGNNIDDHRSQNKKIWEEGTEKRNMCEDGDHMEDVESEIQEKNNEKEPSDEDVLDIDDYTILQDDNIKESLKASLLDDIIIIDDSSNESGLENGKEPDPDHVPAGVRINEKKEDDLKDDVEDSATEGILKKDFETHAVEEYTSAEEKDDQEHLVNKILVKEKDNDSQIDETSQKGENECTSGNPDDIEVNGEIIIGNQPRKHTCEASGDTGIEKGISSQSEEIPDAETVSRDVNETSNEAMTDESNTPTADNEKASFNASQQNKENITDFDSDITCIKDSHSTLNPQDQQNSTVIVSHVKAVEKIVSDSRPDGNVSDCDSFICDEQSSGGNALETEDDSQHSDQRVGLEDIVNGESTTSDIQEESVPECDIDTDSESTQLVDIVLEEILDTTVTSAKDCADSYDSETEVCVKVEPNDHDADLEDTDELEERESKGKQDGASFLGDELLELFREVEMSKQGVDEHAYAKNTEKVEEDSEDALSDYESDDAEAIFKNMVDDSSDTSDSESIDEGALSSILDDSDVDLIEEKPSDPLLKEFVQTEISYLKQDFMMALKLKEKKMNRCYVRLERLDLAASSKTCQNKANQDDAVDRLCDLTTLDKKLNSNDSKEQSSPRHRKKRKKGQTSDLSEDLLDSSSSSSDSDVKAWNSRGSSPELNSDAEERLDSMLARAVMKRMGDDSMDSDSEQSDREEEVKKKGKQGYKEAKEIPQKEMPEEEKAKKKWRNDKLLREKIDSTDSSDSSTSSSSSRSSRKKMRKGNRKSKYEDDDPDYKLDFNESSDEEKKKTRMSLKEEKSNKSDTSDDSSVEQINLDDTTDNDSDVEFVFKDEEASSSLELTSSQKGHRRNIRALMSDADLEVATLRAKEAEEERIGRLKTKQKLRESFSQCLSQSFSGTGITTDGEEDSGVRGEEEIPIDEGLVLDVDEKTNKALVQVDPKLIKILKPHQKEGIKFMWDNCYESLERIKAKDHGAGCILAHCMGLGKTLQVLTLIHTLFAYKDTGTKHALVVCPLSTVSNWKKEVRLRFKDIQKNFEVFTIGSTQEIGIIKQKGIIKQWYCAKRSILIMGYERYECLTNEEKLNKLAADFKSLVINALVNPGPDLIVCDEGHLLKSKKAVKVQALNKVRTKRRIVLTGTPLQNNLIEYYYMVQFVKPNLLGNLKEFKTNFVNPITNGQYIDSTKEDIKLMKKRTHVLHNYLKQTIQRFEDTELQTYLKKMHHYAVFVQLHPVQVEFYRKFLEVVFTAQMEQGKAYTHKGFLSDYGIFRYICTHPYLLKIVAEKPKKSDKEQDVIITYEDGVTCKDVGKWWKDYMPTDAENTIEYGTKLLVVKHILEECEEIGDKVLIFSQSLGELDLIEHFLKKCGTSKCPSWKKGIDYTRMDGTCKPESRSEICDRFNNKSNTKLRLLLISIRVGGLGLNLTAANRVITMTVSWNPSYDLQSVFRVYRFGQEKAVYVYRLIALDTMEEKAYQRTVTKLAVAHRVIDKYQIKRHYKSDDLQAMYECYPTADKQRPTPSVPEDEVLAKLLLKLPVIYKFHEQQALLANRPEDDLNEQEKIAAWEEFEKEKNAQKAAKEAAALAATFAKEAAVASAEAMTAFAATTKDFMNTGGAVPITSPGPTFSTAYSLCPPSSSGTTIEPNHQPTNYQGHVDGVNRGSGQNVAEGSAPLTSSQAYNFPPSSRSSVDLANNLNGKQVDVNKNTLQANGVIMNPTPEVQKFNKALKQFFQQSAKNVLNNTLQQTRQRRQLDGALQQNTNKQPQIVSPWHPKRVDETPIDLTNDKSQRRNATDAAPKDPLSIASSEGGGTANVPPQNWYNASMKWMDQQKANLVERLNNQNQKENQQVARSKNILSKRPLMTYSRSNDKDLVSMDHAYSAASNAVKRKNDDHTNGSTAAKKKKRVLRMNPCALLQPASKQAVATASRVTTAAPTATVVDLSEDEVEVVEPHDDIIHTLNRSGITVTRAPSKKKKSSNDVITLD</sequence>
<dbReference type="InterPro" id="IPR014001">
    <property type="entry name" value="Helicase_ATP-bd"/>
</dbReference>
<dbReference type="InterPro" id="IPR001650">
    <property type="entry name" value="Helicase_C-like"/>
</dbReference>
<dbReference type="OrthoDB" id="9900844at2759"/>
<evidence type="ECO:0000256" key="8">
    <source>
        <dbReference type="ARBA" id="ARBA00023242"/>
    </source>
</evidence>
<dbReference type="Gene3D" id="3.40.50.10810">
    <property type="entry name" value="Tandem AAA-ATPase domain"/>
    <property type="match status" value="1"/>
</dbReference>
<feature type="compositionally biased region" description="Basic and acidic residues" evidence="9">
    <location>
        <begin position="226"/>
        <end position="245"/>
    </location>
</feature>
<feature type="compositionally biased region" description="Basic and acidic residues" evidence="9">
    <location>
        <begin position="536"/>
        <end position="546"/>
    </location>
</feature>
<feature type="compositionally biased region" description="Acidic residues" evidence="9">
    <location>
        <begin position="618"/>
        <end position="628"/>
    </location>
</feature>
<dbReference type="GO" id="GO:0005634">
    <property type="term" value="C:nucleus"/>
    <property type="evidence" value="ECO:0007669"/>
    <property type="project" value="UniProtKB-SubCell"/>
</dbReference>
<dbReference type="PROSITE" id="PS51192">
    <property type="entry name" value="HELICASE_ATP_BIND_1"/>
    <property type="match status" value="1"/>
</dbReference>
<feature type="compositionally biased region" description="Acidic residues" evidence="9">
    <location>
        <begin position="671"/>
        <end position="681"/>
    </location>
</feature>
<dbReference type="GO" id="GO:0003677">
    <property type="term" value="F:DNA binding"/>
    <property type="evidence" value="ECO:0007669"/>
    <property type="project" value="UniProtKB-KW"/>
</dbReference>
<evidence type="ECO:0000259" key="11">
    <source>
        <dbReference type="PROSITE" id="PS51194"/>
    </source>
</evidence>
<reference evidence="12" key="1">
    <citation type="submission" date="2022-03" db="EMBL/GenBank/DDBJ databases">
        <authorList>
            <person name="Sayadi A."/>
        </authorList>
    </citation>
    <scope>NUCLEOTIDE SEQUENCE</scope>
</reference>
<proteinExistence type="inferred from homology"/>
<dbReference type="Gene3D" id="3.40.50.300">
    <property type="entry name" value="P-loop containing nucleotide triphosphate hydrolases"/>
    <property type="match status" value="1"/>
</dbReference>
<feature type="domain" description="Helicase ATP-binding" evidence="10">
    <location>
        <begin position="1162"/>
        <end position="1352"/>
    </location>
</feature>
<dbReference type="InterPro" id="IPR038718">
    <property type="entry name" value="SNF2-like_sf"/>
</dbReference>
<dbReference type="Pfam" id="PF00271">
    <property type="entry name" value="Helicase_C"/>
    <property type="match status" value="1"/>
</dbReference>
<dbReference type="GO" id="GO:0016887">
    <property type="term" value="F:ATP hydrolysis activity"/>
    <property type="evidence" value="ECO:0007669"/>
    <property type="project" value="InterPro"/>
</dbReference>
<dbReference type="InterPro" id="IPR000330">
    <property type="entry name" value="SNF2_N"/>
</dbReference>
<dbReference type="PROSITE" id="PS51194">
    <property type="entry name" value="HELICASE_CTER"/>
    <property type="match status" value="1"/>
</dbReference>
<dbReference type="Pfam" id="PF00176">
    <property type="entry name" value="SNF2-rel_dom"/>
    <property type="match status" value="1"/>
</dbReference>
<dbReference type="SMART" id="SM00487">
    <property type="entry name" value="DEXDc"/>
    <property type="match status" value="1"/>
</dbReference>
<dbReference type="EMBL" id="CAKOFQ010006697">
    <property type="protein sequence ID" value="CAH1961712.1"/>
    <property type="molecule type" value="Genomic_DNA"/>
</dbReference>
<feature type="compositionally biased region" description="Polar residues" evidence="9">
    <location>
        <begin position="1852"/>
        <end position="1876"/>
    </location>
</feature>
<dbReference type="InterPro" id="IPR049730">
    <property type="entry name" value="SNF2/RAD54-like_C"/>
</dbReference>
<evidence type="ECO:0000313" key="12">
    <source>
        <dbReference type="EMBL" id="CAH1961712.1"/>
    </source>
</evidence>
<keyword evidence="4" id="KW-0378">Hydrolase</keyword>
<evidence type="ECO:0000256" key="9">
    <source>
        <dbReference type="SAM" id="MobiDB-lite"/>
    </source>
</evidence>
<evidence type="ECO:0000256" key="7">
    <source>
        <dbReference type="ARBA" id="ARBA00023125"/>
    </source>
</evidence>
<dbReference type="InterPro" id="IPR044574">
    <property type="entry name" value="ARIP4-like"/>
</dbReference>
<keyword evidence="13" id="KW-1185">Reference proteome</keyword>
<evidence type="ECO:0000313" key="13">
    <source>
        <dbReference type="Proteomes" id="UP001152888"/>
    </source>
</evidence>
<feature type="region of interest" description="Disordered" evidence="9">
    <location>
        <begin position="801"/>
        <end position="1037"/>
    </location>
</feature>
<dbReference type="SUPFAM" id="SSF52540">
    <property type="entry name" value="P-loop containing nucleoside triphosphate hydrolases"/>
    <property type="match status" value="2"/>
</dbReference>
<evidence type="ECO:0000256" key="3">
    <source>
        <dbReference type="ARBA" id="ARBA00022741"/>
    </source>
</evidence>
<dbReference type="PANTHER" id="PTHR45797">
    <property type="entry name" value="RAD54-LIKE"/>
    <property type="match status" value="1"/>
</dbReference>
<evidence type="ECO:0000256" key="5">
    <source>
        <dbReference type="ARBA" id="ARBA00022806"/>
    </source>
</evidence>
<dbReference type="SMART" id="SM00490">
    <property type="entry name" value="HELICc"/>
    <property type="match status" value="1"/>
</dbReference>
<comment type="subcellular location">
    <subcellularLocation>
        <location evidence="1">Nucleus</location>
    </subcellularLocation>
</comment>
<feature type="compositionally biased region" description="Polar residues" evidence="9">
    <location>
        <begin position="36"/>
        <end position="50"/>
    </location>
</feature>
<feature type="region of interest" description="Disordered" evidence="9">
    <location>
        <begin position="226"/>
        <end position="250"/>
    </location>
</feature>
<evidence type="ECO:0000256" key="6">
    <source>
        <dbReference type="ARBA" id="ARBA00022840"/>
    </source>
</evidence>
<feature type="region of interest" description="Disordered" evidence="9">
    <location>
        <begin position="612"/>
        <end position="639"/>
    </location>
</feature>
<feature type="region of interest" description="Disordered" evidence="9">
    <location>
        <begin position="660"/>
        <end position="681"/>
    </location>
</feature>
<feature type="region of interest" description="Disordered" evidence="9">
    <location>
        <begin position="1850"/>
        <end position="1876"/>
    </location>
</feature>
<keyword evidence="8" id="KW-0539">Nucleus</keyword>
<dbReference type="PANTHER" id="PTHR45797:SF3">
    <property type="entry name" value="TRANSCRIPTIONAL REGULATOR ATRX HOMOLOG"/>
    <property type="match status" value="1"/>
</dbReference>
<feature type="compositionally biased region" description="Basic and acidic residues" evidence="9">
    <location>
        <begin position="801"/>
        <end position="811"/>
    </location>
</feature>
<feature type="compositionally biased region" description="Basic and acidic residues" evidence="9">
    <location>
        <begin position="660"/>
        <end position="670"/>
    </location>
</feature>
<feature type="region of interest" description="Disordered" evidence="9">
    <location>
        <begin position="1"/>
        <end position="134"/>
    </location>
</feature>
<feature type="compositionally biased region" description="Basic residues" evidence="9">
    <location>
        <begin position="812"/>
        <end position="821"/>
    </location>
</feature>
<evidence type="ECO:0000256" key="4">
    <source>
        <dbReference type="ARBA" id="ARBA00022801"/>
    </source>
</evidence>
<feature type="compositionally biased region" description="Acidic residues" evidence="9">
    <location>
        <begin position="559"/>
        <end position="573"/>
    </location>
</feature>
<dbReference type="GO" id="GO:0004386">
    <property type="term" value="F:helicase activity"/>
    <property type="evidence" value="ECO:0007669"/>
    <property type="project" value="UniProtKB-KW"/>
</dbReference>
<comment type="caution">
    <text evidence="12">The sequence shown here is derived from an EMBL/GenBank/DDBJ whole genome shotgun (WGS) entry which is preliminary data.</text>
</comment>
<feature type="compositionally biased region" description="Basic and acidic residues" evidence="9">
    <location>
        <begin position="357"/>
        <end position="375"/>
    </location>
</feature>
<feature type="region of interest" description="Disordered" evidence="9">
    <location>
        <begin position="357"/>
        <end position="469"/>
    </location>
</feature>
<dbReference type="GO" id="GO:0005524">
    <property type="term" value="F:ATP binding"/>
    <property type="evidence" value="ECO:0007669"/>
    <property type="project" value="UniProtKB-KW"/>
</dbReference>
<evidence type="ECO:0000259" key="10">
    <source>
        <dbReference type="PROSITE" id="PS51192"/>
    </source>
</evidence>
<name>A0A9P0JUT2_ACAOB</name>
<feature type="compositionally biased region" description="Basic and acidic residues" evidence="9">
    <location>
        <begin position="1964"/>
        <end position="1983"/>
    </location>
</feature>
<feature type="region of interest" description="Disordered" evidence="9">
    <location>
        <begin position="1945"/>
        <end position="2007"/>
    </location>
</feature>
<organism evidence="12 13">
    <name type="scientific">Acanthoscelides obtectus</name>
    <name type="common">Bean weevil</name>
    <name type="synonym">Bruchus obtectus</name>
    <dbReference type="NCBI Taxonomy" id="200917"/>
    <lineage>
        <taxon>Eukaryota</taxon>
        <taxon>Metazoa</taxon>
        <taxon>Ecdysozoa</taxon>
        <taxon>Arthropoda</taxon>
        <taxon>Hexapoda</taxon>
        <taxon>Insecta</taxon>
        <taxon>Pterygota</taxon>
        <taxon>Neoptera</taxon>
        <taxon>Endopterygota</taxon>
        <taxon>Coleoptera</taxon>
        <taxon>Polyphaga</taxon>
        <taxon>Cucujiformia</taxon>
        <taxon>Chrysomeloidea</taxon>
        <taxon>Chrysomelidae</taxon>
        <taxon>Bruchinae</taxon>
        <taxon>Bruchini</taxon>
        <taxon>Acanthoscelides</taxon>
    </lineage>
</organism>
<feature type="compositionally biased region" description="Polar residues" evidence="9">
    <location>
        <begin position="433"/>
        <end position="463"/>
    </location>
</feature>
<feature type="compositionally biased region" description="Basic residues" evidence="9">
    <location>
        <begin position="948"/>
        <end position="959"/>
    </location>
</feature>
<comment type="similarity">
    <text evidence="2">Belongs to the SNF2/RAD54 helicase family.</text>
</comment>
<feature type="compositionally biased region" description="Polar residues" evidence="9">
    <location>
        <begin position="1947"/>
        <end position="1957"/>
    </location>
</feature>
<protein>
    <submittedName>
        <fullName evidence="12">Uncharacterized protein</fullName>
    </submittedName>
</protein>
<feature type="domain" description="Helicase C-terminal" evidence="11">
    <location>
        <begin position="1524"/>
        <end position="1695"/>
    </location>
</feature>
<feature type="region of interest" description="Disordered" evidence="9">
    <location>
        <begin position="523"/>
        <end position="573"/>
    </location>
</feature>
<keyword evidence="7" id="KW-0238">DNA-binding</keyword>
<evidence type="ECO:0000256" key="1">
    <source>
        <dbReference type="ARBA" id="ARBA00004123"/>
    </source>
</evidence>
<dbReference type="CDD" id="cd18793">
    <property type="entry name" value="SF2_C_SNF"/>
    <property type="match status" value="1"/>
</dbReference>